<dbReference type="Gene3D" id="1.25.40.390">
    <property type="match status" value="1"/>
</dbReference>
<organism evidence="2 3">
    <name type="scientific">Hymenobacter mellowenesis</name>
    <dbReference type="NCBI Taxonomy" id="3063995"/>
    <lineage>
        <taxon>Bacteria</taxon>
        <taxon>Pseudomonadati</taxon>
        <taxon>Bacteroidota</taxon>
        <taxon>Cytophagia</taxon>
        <taxon>Cytophagales</taxon>
        <taxon>Hymenobacteraceae</taxon>
        <taxon>Hymenobacter</taxon>
    </lineage>
</organism>
<proteinExistence type="predicted"/>
<keyword evidence="1" id="KW-0732">Signal</keyword>
<evidence type="ECO:0000313" key="3">
    <source>
        <dbReference type="Proteomes" id="UP001167796"/>
    </source>
</evidence>
<feature type="signal peptide" evidence="1">
    <location>
        <begin position="1"/>
        <end position="17"/>
    </location>
</feature>
<dbReference type="InterPro" id="IPR011990">
    <property type="entry name" value="TPR-like_helical_dom_sf"/>
</dbReference>
<dbReference type="Proteomes" id="UP001167796">
    <property type="component" value="Unassembled WGS sequence"/>
</dbReference>
<dbReference type="InterPro" id="IPR041662">
    <property type="entry name" value="SusD-like_2"/>
</dbReference>
<accession>A0ABT9AB20</accession>
<protein>
    <submittedName>
        <fullName evidence="2">SusD/RagB family nutrient-binding outer membrane lipoprotein</fullName>
    </submittedName>
</protein>
<keyword evidence="2" id="KW-0449">Lipoprotein</keyword>
<name>A0ABT9AB20_9BACT</name>
<dbReference type="SUPFAM" id="SSF48452">
    <property type="entry name" value="TPR-like"/>
    <property type="match status" value="1"/>
</dbReference>
<dbReference type="Pfam" id="PF12771">
    <property type="entry name" value="SusD-like_2"/>
    <property type="match status" value="1"/>
</dbReference>
<dbReference type="EMBL" id="JAUQSX010000005">
    <property type="protein sequence ID" value="MDO7847035.1"/>
    <property type="molecule type" value="Genomic_DNA"/>
</dbReference>
<keyword evidence="3" id="KW-1185">Reference proteome</keyword>
<evidence type="ECO:0000256" key="1">
    <source>
        <dbReference type="SAM" id="SignalP"/>
    </source>
</evidence>
<evidence type="ECO:0000313" key="2">
    <source>
        <dbReference type="EMBL" id="MDO7847035.1"/>
    </source>
</evidence>
<comment type="caution">
    <text evidence="2">The sequence shown here is derived from an EMBL/GenBank/DDBJ whole genome shotgun (WGS) entry which is preliminary data.</text>
</comment>
<dbReference type="RefSeq" id="WP_305011717.1">
    <property type="nucleotide sequence ID" value="NZ_JAUQSX010000005.1"/>
</dbReference>
<dbReference type="PROSITE" id="PS51257">
    <property type="entry name" value="PROKAR_LIPOPROTEIN"/>
    <property type="match status" value="1"/>
</dbReference>
<feature type="chain" id="PRO_5045723572" evidence="1">
    <location>
        <begin position="18"/>
        <end position="551"/>
    </location>
</feature>
<sequence length="551" mass="60295">MKNTAKILAVSSLSVLAVSCDSFLDINQNPNNPLTVTADAILAQALTTTANTYSINYNPYSAFAAGYVAKSGTVNGYAPERTYNYNSNFSQTLFTNTFDNIYDYDIIERQGKAANQPYHSAIAKIMKVYNYQLLVDQYGDIPYSKALGGLANITPVYDKADAIYKDFIVKLNEAIAEIDAANKQTSPIPRAVGAEDVVFQGTMTSWVRFANSLKLRILMRQSSQPTLSSYVSTEMTRLQASIASGTPGAAGFITTDVVCNPGYVQASGQQNPFWDRYRADAGGTSSTERYYTLPTKYLLAQFLLNRDPRGYRIFNTTATGFTGGAELGESAPLPGNAATRFRDFGGVFKGPDAPVPLMLRAEDLFSQAEARERGFFTGGSAKNDFNAGITASFNYFYTPSPANRQNATRDSSAFVAAKVTKYLTAAVNVNNGLVNWDVTTTQIPEANIFGGARVTAATYTARLTTPRSVTNQEKIIYQKYLAMTGVASTEAWDDYRRTGYPRFAPSLQTTSPRPDKLPTRLLYPQSEITTNLANLPQGISQFTTLIFWDPS</sequence>
<reference evidence="2" key="1">
    <citation type="submission" date="2023-07" db="EMBL/GenBank/DDBJ databases">
        <authorList>
            <person name="Kim M.K."/>
        </authorList>
    </citation>
    <scope>NUCLEOTIDE SEQUENCE</scope>
    <source>
        <strain evidence="2">M29</strain>
    </source>
</reference>
<gene>
    <name evidence="2" type="ORF">Q5H92_11750</name>
</gene>